<reference evidence="1" key="1">
    <citation type="submission" date="2022-06" db="EMBL/GenBank/DDBJ databases">
        <title>Fusarium solani species complex genomes reveal bases of compartmentalisation and animal pathogenesis.</title>
        <authorList>
            <person name="Tsai I.J."/>
        </authorList>
    </citation>
    <scope>NUCLEOTIDE SEQUENCE</scope>
    <source>
        <strain evidence="1">Fu6.1</strain>
    </source>
</reference>
<name>A0ACC0QYS3_9HYPO</name>
<dbReference type="EMBL" id="CM046507">
    <property type="protein sequence ID" value="KAI8669493.1"/>
    <property type="molecule type" value="Genomic_DNA"/>
</dbReference>
<accession>A0ACC0QYS3</accession>
<keyword evidence="2" id="KW-1185">Reference proteome</keyword>
<gene>
    <name evidence="1" type="ORF">NCS57_00764600</name>
</gene>
<proteinExistence type="predicted"/>
<organism evidence="1 2">
    <name type="scientific">Fusarium keratoplasticum</name>
    <dbReference type="NCBI Taxonomy" id="1328300"/>
    <lineage>
        <taxon>Eukaryota</taxon>
        <taxon>Fungi</taxon>
        <taxon>Dikarya</taxon>
        <taxon>Ascomycota</taxon>
        <taxon>Pezizomycotina</taxon>
        <taxon>Sordariomycetes</taxon>
        <taxon>Hypocreomycetidae</taxon>
        <taxon>Hypocreales</taxon>
        <taxon>Nectriaceae</taxon>
        <taxon>Fusarium</taxon>
        <taxon>Fusarium solani species complex</taxon>
    </lineage>
</organism>
<sequence>MPDTLPSGTSPQHLTLGSSPSRELEVKPGRMVSSNTEMIYVSGSHWTAICTEVEKIREHLDRGEATARVDDQDQSQSDGPMLLEGVGQISNIETIMADIPPKDAVDRLVSRYFNSTEPSTIVFHAPTFEKEYKQFWLDPKGASLQWVAILFGVMEMGTFLYMRVQDDLPGDLGNPKDLMELFHRRSTECLLLSKYSTAPGIYSLEALLFNIQGEFIRRRDAHLGVWILGGVAIRLAMRMGYHRDPDKHSRITPFQGEMRRRTWALVLQLDILTSCQLGLPCLIQEHQCDTRPPSNLLDDDFGPHSAQLPPPRPETQMTPVLYTITKVKLSSIFRTIFNQVSLGRTEAYDEIMALDQRLHSAQRAMPPKFHMANPEDSITVAPYILIRRYNMELLFQKSRCMLHRHHMAKAYQDTAYNYSRTSCVEAAMALLTHQANISKEIQVGGRLYRDRWFVSSLERHDFSLASMIICLELSSRSNEQSNPPAPDDQQGFLKFSREAMVEALESSRRFWEALKVGSNEARQAFDMLSVMLDKVSTNPSVQENPQLPTPMDINEALQAQISNSALLQQQQQQQQPSTGGPIHSFDANMPEIGVMLNCPDIDNWCIRLHKLCEYPEGAIPNTITHTAVDDRLRHLEQLLNVNSISPPEASRSPALDFFPSIQGPTNNFPLPFFLDNDLFAPIRENALAQSTQSSLPQICSEYLGHDPMESVSTYFSTAHTWLPMISRKRLVFELNAQSPDDACLMLLVLCIKLCIMDTEHQPKDLRLYAVARSLCSAAETGGFVSLRLLQSLVLLAVYELSHAIYPAAFLTLGRAARLGMLMGFHDRKAAQQLFKPADTWTLREEQRRTWWAIFILDRFVNIDSSLPPATPEPCQSELLPVNDIDWDNGTVVPSEPLYTQTFSSVTTVGSFAKTCQAAHMLSKVMRHAKARASSQDITELLPEAQHLHQALSALHLSIEGSESDGASSQTPESSTFPALALCCSARLVLYNQYACNEPLGLSTNGPIALETELQKVGLEGIRAIASSTARLVALDAGGCPFVARFLYHAGTECAWFIKENHEQIMYGALEDILGGLRSMSEHWGLASQYISLLEQEEVLKLIDQDGDASSSTSTF</sequence>
<evidence type="ECO:0000313" key="2">
    <source>
        <dbReference type="Proteomes" id="UP001065298"/>
    </source>
</evidence>
<protein>
    <submittedName>
        <fullName evidence="1">Fungal-trans domain-containing protein</fullName>
    </submittedName>
</protein>
<evidence type="ECO:0000313" key="1">
    <source>
        <dbReference type="EMBL" id="KAI8669493.1"/>
    </source>
</evidence>
<comment type="caution">
    <text evidence="1">The sequence shown here is derived from an EMBL/GenBank/DDBJ whole genome shotgun (WGS) entry which is preliminary data.</text>
</comment>
<dbReference type="Proteomes" id="UP001065298">
    <property type="component" value="Chromosome 5"/>
</dbReference>